<reference evidence="2" key="2">
    <citation type="submission" date="2015-01" db="EMBL/GenBank/DDBJ databases">
        <title>Evolutionary Origins and Diversification of the Mycorrhizal Mutualists.</title>
        <authorList>
            <consortium name="DOE Joint Genome Institute"/>
            <consortium name="Mycorrhizal Genomics Consortium"/>
            <person name="Kohler A."/>
            <person name="Kuo A."/>
            <person name="Nagy L.G."/>
            <person name="Floudas D."/>
            <person name="Copeland A."/>
            <person name="Barry K.W."/>
            <person name="Cichocki N."/>
            <person name="Veneault-Fourrey C."/>
            <person name="LaButti K."/>
            <person name="Lindquist E.A."/>
            <person name="Lipzen A."/>
            <person name="Lundell T."/>
            <person name="Morin E."/>
            <person name="Murat C."/>
            <person name="Riley R."/>
            <person name="Ohm R."/>
            <person name="Sun H."/>
            <person name="Tunlid A."/>
            <person name="Henrissat B."/>
            <person name="Grigoriev I.V."/>
            <person name="Hibbett D.S."/>
            <person name="Martin F."/>
        </authorList>
    </citation>
    <scope>NUCLEOTIDE SEQUENCE [LARGE SCALE GENOMIC DNA]</scope>
    <source>
        <strain evidence="2">MAFF 305830</strain>
    </source>
</reference>
<name>A0A0C3BE55_SERVB</name>
<dbReference type="Proteomes" id="UP000054097">
    <property type="component" value="Unassembled WGS sequence"/>
</dbReference>
<dbReference type="EMBL" id="KN824284">
    <property type="protein sequence ID" value="KIM30434.1"/>
    <property type="molecule type" value="Genomic_DNA"/>
</dbReference>
<keyword evidence="2" id="KW-1185">Reference proteome</keyword>
<accession>A0A0C3BE55</accession>
<sequence length="281" mass="33636">MRSILQPRTRLQWQLMHSMPPAWIPWSHQKEGSFQDFNQKSRNKDLWPQTAMSAFLHPFRSKRRKSHLQEHWSEELPQQDDIGRLIVNIVATDDFPPQRQERLKWPSFLSLGSENTVIDYTCRAKTAHFEHEMPFYPLLFAVQRDKCHLEANQQMAKAFRPMMTLFILYYLGTLTHSEEPMPEWMVLFGVVYSGKWLHETAYYPYFGPPTSVDKDCDWGWAMYFTGRFGGHHQQYIMRQEPWKRGPCIEVLYRIQAHCNCVLEHLRRWDGYEPTYKRIYGA</sequence>
<proteinExistence type="predicted"/>
<reference evidence="1 2" key="1">
    <citation type="submission" date="2014-04" db="EMBL/GenBank/DDBJ databases">
        <authorList>
            <consortium name="DOE Joint Genome Institute"/>
            <person name="Kuo A."/>
            <person name="Zuccaro A."/>
            <person name="Kohler A."/>
            <person name="Nagy L.G."/>
            <person name="Floudas D."/>
            <person name="Copeland A."/>
            <person name="Barry K.W."/>
            <person name="Cichocki N."/>
            <person name="Veneault-Fourrey C."/>
            <person name="LaButti K."/>
            <person name="Lindquist E.A."/>
            <person name="Lipzen A."/>
            <person name="Lundell T."/>
            <person name="Morin E."/>
            <person name="Murat C."/>
            <person name="Sun H."/>
            <person name="Tunlid A."/>
            <person name="Henrissat B."/>
            <person name="Grigoriev I.V."/>
            <person name="Hibbett D.S."/>
            <person name="Martin F."/>
            <person name="Nordberg H.P."/>
            <person name="Cantor M.N."/>
            <person name="Hua S.X."/>
        </authorList>
    </citation>
    <scope>NUCLEOTIDE SEQUENCE [LARGE SCALE GENOMIC DNA]</scope>
    <source>
        <strain evidence="1 2">MAFF 305830</strain>
    </source>
</reference>
<evidence type="ECO:0000313" key="1">
    <source>
        <dbReference type="EMBL" id="KIM30434.1"/>
    </source>
</evidence>
<evidence type="ECO:0000313" key="2">
    <source>
        <dbReference type="Proteomes" id="UP000054097"/>
    </source>
</evidence>
<gene>
    <name evidence="1" type="ORF">M408DRAFT_285603</name>
</gene>
<dbReference type="OrthoDB" id="2691214at2759"/>
<dbReference type="AlphaFoldDB" id="A0A0C3BE55"/>
<organism evidence="1 2">
    <name type="scientific">Serendipita vermifera MAFF 305830</name>
    <dbReference type="NCBI Taxonomy" id="933852"/>
    <lineage>
        <taxon>Eukaryota</taxon>
        <taxon>Fungi</taxon>
        <taxon>Dikarya</taxon>
        <taxon>Basidiomycota</taxon>
        <taxon>Agaricomycotina</taxon>
        <taxon>Agaricomycetes</taxon>
        <taxon>Sebacinales</taxon>
        <taxon>Serendipitaceae</taxon>
        <taxon>Serendipita</taxon>
    </lineage>
</organism>
<dbReference type="HOGENOM" id="CLU_1144960_0_0_1"/>
<protein>
    <submittedName>
        <fullName evidence="1">Uncharacterized protein</fullName>
    </submittedName>
</protein>